<dbReference type="GO" id="GO:0009245">
    <property type="term" value="P:lipid A biosynthetic process"/>
    <property type="evidence" value="ECO:0007669"/>
    <property type="project" value="TreeGrafter"/>
</dbReference>
<evidence type="ECO:0000259" key="3">
    <source>
        <dbReference type="Pfam" id="PF00149"/>
    </source>
</evidence>
<dbReference type="Pfam" id="PF00149">
    <property type="entry name" value="Metallophos"/>
    <property type="match status" value="1"/>
</dbReference>
<keyword evidence="2" id="KW-0378">Hydrolase</keyword>
<name>A0A5R8QHA0_9FIRM</name>
<evidence type="ECO:0000256" key="2">
    <source>
        <dbReference type="ARBA" id="ARBA00022801"/>
    </source>
</evidence>
<dbReference type="GO" id="GO:0016020">
    <property type="term" value="C:membrane"/>
    <property type="evidence" value="ECO:0007669"/>
    <property type="project" value="GOC"/>
</dbReference>
<dbReference type="InterPro" id="IPR004843">
    <property type="entry name" value="Calcineurin-like_PHP"/>
</dbReference>
<evidence type="ECO:0000313" key="4">
    <source>
        <dbReference type="EMBL" id="TLG77378.1"/>
    </source>
</evidence>
<evidence type="ECO:0000256" key="1">
    <source>
        <dbReference type="ARBA" id="ARBA00022723"/>
    </source>
</evidence>
<dbReference type="Gene3D" id="3.60.21.10">
    <property type="match status" value="1"/>
</dbReference>
<dbReference type="GO" id="GO:0008758">
    <property type="term" value="F:UDP-2,3-diacylglucosamine hydrolase activity"/>
    <property type="evidence" value="ECO:0007669"/>
    <property type="project" value="TreeGrafter"/>
</dbReference>
<feature type="domain" description="Calcineurin-like phosphoesterase" evidence="3">
    <location>
        <begin position="29"/>
        <end position="196"/>
    </location>
</feature>
<dbReference type="Proteomes" id="UP000306912">
    <property type="component" value="Unassembled WGS sequence"/>
</dbReference>
<reference evidence="4 5" key="1">
    <citation type="submission" date="2019-05" db="EMBL/GenBank/DDBJ databases">
        <title>Culicoidintestinum kansasii gen. nov., sp. nov. from the gastrointestinal tract of the biting midge, Culicoides sonorensis.</title>
        <authorList>
            <person name="Neupane S."/>
            <person name="Ghosh A."/>
            <person name="Gunther S."/>
            <person name="Martin K."/>
            <person name="Zurek L."/>
        </authorList>
    </citation>
    <scope>NUCLEOTIDE SEQUENCE [LARGE SCALE GENOMIC DNA]</scope>
    <source>
        <strain evidence="4 5">CS-1</strain>
    </source>
</reference>
<evidence type="ECO:0000313" key="5">
    <source>
        <dbReference type="Proteomes" id="UP000306912"/>
    </source>
</evidence>
<dbReference type="GO" id="GO:0046872">
    <property type="term" value="F:metal ion binding"/>
    <property type="evidence" value="ECO:0007669"/>
    <property type="project" value="UniProtKB-KW"/>
</dbReference>
<dbReference type="PANTHER" id="PTHR31302">
    <property type="entry name" value="TRANSMEMBRANE PROTEIN WITH METALLOPHOSPHOESTERASE DOMAIN-RELATED"/>
    <property type="match status" value="1"/>
</dbReference>
<keyword evidence="1" id="KW-0479">Metal-binding</keyword>
<dbReference type="OrthoDB" id="9780884at2"/>
<protein>
    <submittedName>
        <fullName evidence="4">Metallophosphoesterase</fullName>
    </submittedName>
</protein>
<dbReference type="SUPFAM" id="SSF56300">
    <property type="entry name" value="Metallo-dependent phosphatases"/>
    <property type="match status" value="1"/>
</dbReference>
<dbReference type="EMBL" id="VBWP01000001">
    <property type="protein sequence ID" value="TLG77378.1"/>
    <property type="molecule type" value="Genomic_DNA"/>
</dbReference>
<accession>A0A5R8QHA0</accession>
<sequence length="266" mass="30150">MTMWNTRYFEINEHEIESERLPEHFAGFSIMQISDLHDKEYGADNELLLAAIRAHRTDIFVVTGDLYDHEERVALHLMSELVKLGPTYYCTGNHEARVEPAYLAVEAEMRKLGVHVLRNEAEVIERGNDRLIIAGVDDPEFYLKTIDDSVVINDEIQEALAMVKPGFTVLLSHRPELFADYVANHIDVVFSGHAHGGQIRLPFKPFKEGIASVNQGLAPKYTAGIHTMNQTNMVVSRGLTNHVWLPRIMNPAELVIVRLQIKKVAE</sequence>
<dbReference type="InterPro" id="IPR029052">
    <property type="entry name" value="Metallo-depent_PP-like"/>
</dbReference>
<comment type="caution">
    <text evidence="4">The sequence shown here is derived from an EMBL/GenBank/DDBJ whole genome shotgun (WGS) entry which is preliminary data.</text>
</comment>
<dbReference type="AlphaFoldDB" id="A0A5R8QHA0"/>
<gene>
    <name evidence="4" type="ORF">FEZ08_01795</name>
</gene>
<dbReference type="PANTHER" id="PTHR31302:SF31">
    <property type="entry name" value="PHOSPHODIESTERASE YAEI"/>
    <property type="match status" value="1"/>
</dbReference>
<dbReference type="InterPro" id="IPR051158">
    <property type="entry name" value="Metallophosphoesterase_sf"/>
</dbReference>
<keyword evidence="5" id="KW-1185">Reference proteome</keyword>
<organism evidence="4 5">
    <name type="scientific">Culicoidibacter larvae</name>
    <dbReference type="NCBI Taxonomy" id="2579976"/>
    <lineage>
        <taxon>Bacteria</taxon>
        <taxon>Bacillati</taxon>
        <taxon>Bacillota</taxon>
        <taxon>Culicoidibacteria</taxon>
        <taxon>Culicoidibacterales</taxon>
        <taxon>Culicoidibacteraceae</taxon>
        <taxon>Culicoidibacter</taxon>
    </lineage>
</organism>
<proteinExistence type="predicted"/>
<dbReference type="InParanoid" id="A0A5R8QHA0"/>